<accession>F4LLE9</accession>
<dbReference type="HOGENOM" id="CLU_070081_0_0_12"/>
<dbReference type="RefSeq" id="WP_013757346.1">
    <property type="nucleotide sequence ID" value="NC_015500.1"/>
</dbReference>
<protein>
    <submittedName>
        <fullName evidence="1">Uncharacterized protein</fullName>
    </submittedName>
</protein>
<organism evidence="1 2">
    <name type="scientific">Treponema brennaborense (strain DSM 12168 / CIP 105900 / DD5/3)</name>
    <dbReference type="NCBI Taxonomy" id="906968"/>
    <lineage>
        <taxon>Bacteria</taxon>
        <taxon>Pseudomonadati</taxon>
        <taxon>Spirochaetota</taxon>
        <taxon>Spirochaetia</taxon>
        <taxon>Spirochaetales</taxon>
        <taxon>Treponemataceae</taxon>
        <taxon>Treponema</taxon>
    </lineage>
</organism>
<dbReference type="Gene3D" id="1.25.40.10">
    <property type="entry name" value="Tetratricopeptide repeat domain"/>
    <property type="match status" value="1"/>
</dbReference>
<dbReference type="SUPFAM" id="SSF48452">
    <property type="entry name" value="TPR-like"/>
    <property type="match status" value="1"/>
</dbReference>
<dbReference type="OrthoDB" id="357744at2"/>
<dbReference type="Proteomes" id="UP000006546">
    <property type="component" value="Chromosome"/>
</dbReference>
<dbReference type="InterPro" id="IPR011990">
    <property type="entry name" value="TPR-like_helical_dom_sf"/>
</dbReference>
<dbReference type="eggNOG" id="ENOG502ZW10">
    <property type="taxonomic scope" value="Bacteria"/>
</dbReference>
<gene>
    <name evidence="1" type="ordered locus">Trebr_0176</name>
</gene>
<dbReference type="EMBL" id="CP002696">
    <property type="protein sequence ID" value="AEE15627.1"/>
    <property type="molecule type" value="Genomic_DNA"/>
</dbReference>
<dbReference type="AlphaFoldDB" id="F4LLE9"/>
<name>F4LLE9_TREBD</name>
<reference evidence="2" key="1">
    <citation type="submission" date="2011-04" db="EMBL/GenBank/DDBJ databases">
        <title>The complete genome of Treponema brennaborense DSM 12168.</title>
        <authorList>
            <person name="Lucas S."/>
            <person name="Han J."/>
            <person name="Lapidus A."/>
            <person name="Bruce D."/>
            <person name="Goodwin L."/>
            <person name="Pitluck S."/>
            <person name="Peters L."/>
            <person name="Kyrpides N."/>
            <person name="Mavromatis K."/>
            <person name="Ivanova N."/>
            <person name="Mikhailova N."/>
            <person name="Pagani I."/>
            <person name="Teshima H."/>
            <person name="Detter J.C."/>
            <person name="Tapia R."/>
            <person name="Han C."/>
            <person name="Land M."/>
            <person name="Hauser L."/>
            <person name="Markowitz V."/>
            <person name="Cheng J.-F."/>
            <person name="Hugenholtz P."/>
            <person name="Woyke T."/>
            <person name="Wu D."/>
            <person name="Gronow S."/>
            <person name="Wellnitz S."/>
            <person name="Brambilla E."/>
            <person name="Klenk H.-P."/>
            <person name="Eisen J.A."/>
        </authorList>
    </citation>
    <scope>NUCLEOTIDE SEQUENCE [LARGE SCALE GENOMIC DNA]</scope>
    <source>
        <strain evidence="2">DSM 12168 / CIP 105900 / DD5/3</strain>
    </source>
</reference>
<keyword evidence="2" id="KW-1185">Reference proteome</keyword>
<evidence type="ECO:0000313" key="1">
    <source>
        <dbReference type="EMBL" id="AEE15627.1"/>
    </source>
</evidence>
<dbReference type="KEGG" id="tbe:Trebr_0176"/>
<evidence type="ECO:0000313" key="2">
    <source>
        <dbReference type="Proteomes" id="UP000006546"/>
    </source>
</evidence>
<sequence length="290" mass="32543">MQYKGQNIISKRFFSVFVILVLTPIAIHAAAVLTEAEAGVLAETTDFRFSLKTAASCAEAVEKIDAYAARIAENTANAAVSDEIKLVLENILVWEKYNYLYESDIKHPDLEPLIKTQYEKVKAWFKTHSGEPHSTWLYYTAGDILSCCMQFLPLTTAMSEGLTVKKYYDTALEQDPYMVFTLINIAQWYFYAPAISGGGKKKAHTALETARAVAKTVPEQFYATLLLSQVLFEEGEKRESAELLADADELYPGTYEARSFSALNGAGYSYFYYTLNREKVDKKLGAALKR</sequence>
<proteinExistence type="predicted"/>